<comment type="similarity">
    <text evidence="2">Belongs to the KRTCAP2 family.</text>
</comment>
<evidence type="ECO:0000256" key="7">
    <source>
        <dbReference type="ARBA" id="ARBA00049813"/>
    </source>
</evidence>
<dbReference type="AlphaFoldDB" id="A0A8J6FBY0"/>
<comment type="subcellular location">
    <subcellularLocation>
        <location evidence="1">Membrane</location>
        <topology evidence="1">Multi-pass membrane protein</topology>
    </subcellularLocation>
</comment>
<evidence type="ECO:0000256" key="3">
    <source>
        <dbReference type="ARBA" id="ARBA00020175"/>
    </source>
</evidence>
<evidence type="ECO:0000256" key="8">
    <source>
        <dbReference type="ARBA" id="ARBA00053818"/>
    </source>
</evidence>
<feature type="transmembrane region" description="Helical" evidence="10">
    <location>
        <begin position="71"/>
        <end position="93"/>
    </location>
</feature>
<dbReference type="Proteomes" id="UP000770717">
    <property type="component" value="Unassembled WGS sequence"/>
</dbReference>
<sequence>MAGSTGILLGLSSLVPLLVFAEMQIYSRQLASSKWLTILGGLLSSGIFFFSLPAINYLENLVFGKGFQAKVFLEVLVCLFIALFASGLVHRVYITTCFIFSVMDSTT</sequence>
<evidence type="ECO:0000256" key="2">
    <source>
        <dbReference type="ARBA" id="ARBA00007279"/>
    </source>
</evidence>
<organism evidence="11 12">
    <name type="scientific">Eleutherodactylus coqui</name>
    <name type="common">Puerto Rican coqui</name>
    <dbReference type="NCBI Taxonomy" id="57060"/>
    <lineage>
        <taxon>Eukaryota</taxon>
        <taxon>Metazoa</taxon>
        <taxon>Chordata</taxon>
        <taxon>Craniata</taxon>
        <taxon>Vertebrata</taxon>
        <taxon>Euteleostomi</taxon>
        <taxon>Amphibia</taxon>
        <taxon>Batrachia</taxon>
        <taxon>Anura</taxon>
        <taxon>Neobatrachia</taxon>
        <taxon>Hyloidea</taxon>
        <taxon>Eleutherodactylidae</taxon>
        <taxon>Eleutherodactylinae</taxon>
        <taxon>Eleutherodactylus</taxon>
        <taxon>Eleutherodactylus</taxon>
    </lineage>
</organism>
<protein>
    <recommendedName>
        <fullName evidence="3">Dolichyl-diphosphooligosaccharide--protein glycosyltransferase subunit KCP2</fullName>
    </recommendedName>
    <alternativeName>
        <fullName evidence="7">Keratinocyte-associated protein 2</fullName>
    </alternativeName>
</protein>
<comment type="caution">
    <text evidence="11">The sequence shown here is derived from an EMBL/GenBank/DDBJ whole genome shotgun (WGS) entry which is preliminary data.</text>
</comment>
<dbReference type="Pfam" id="PF09775">
    <property type="entry name" value="Keratin_assoc"/>
    <property type="match status" value="1"/>
</dbReference>
<accession>A0A8J6FBY0</accession>
<evidence type="ECO:0000256" key="4">
    <source>
        <dbReference type="ARBA" id="ARBA00022692"/>
    </source>
</evidence>
<dbReference type="PANTHER" id="PTHR32001:SF1">
    <property type="entry name" value="KERATINOCYTE-ASSOCIATED PROTEIN 2"/>
    <property type="match status" value="1"/>
</dbReference>
<evidence type="ECO:0000313" key="11">
    <source>
        <dbReference type="EMBL" id="KAG9484531.1"/>
    </source>
</evidence>
<evidence type="ECO:0000256" key="1">
    <source>
        <dbReference type="ARBA" id="ARBA00004141"/>
    </source>
</evidence>
<proteinExistence type="inferred from homology"/>
<feature type="transmembrane region" description="Helical" evidence="10">
    <location>
        <begin position="37"/>
        <end position="59"/>
    </location>
</feature>
<comment type="subunit">
    <text evidence="9">Component of STT3A-containing oligosaccharyl transferase (OST-A) complex. STT3A-containing complex assembly occurs through the formation of 3 subcomplexes. Subcomplex 1 contains RPN1 and TMEM258, subcomplex 2 contains the STT3A-specific subunits STT3A, DC2/OSTC, and KCP2 as well as the core subunit OST4, and subcomplex 3 contains RPN2, DAD1, and OST48. The OST-A complex can form stable complexes with the Sec61 complex or with both the Sec61 and TRAP complexes. Interacts with PSEN1 and NCSTN; indicative for an association with the gamma-secretase complex.</text>
</comment>
<evidence type="ECO:0000256" key="9">
    <source>
        <dbReference type="ARBA" id="ARBA00063768"/>
    </source>
</evidence>
<gene>
    <name evidence="11" type="ORF">GDO78_010092</name>
</gene>
<reference evidence="11" key="1">
    <citation type="thesis" date="2020" institute="ProQuest LLC" country="789 East Eisenhower Parkway, Ann Arbor, MI, USA">
        <title>Comparative Genomics and Chromosome Evolution.</title>
        <authorList>
            <person name="Mudd A.B."/>
        </authorList>
    </citation>
    <scope>NUCLEOTIDE SEQUENCE</scope>
    <source>
        <strain evidence="11">HN-11 Male</strain>
        <tissue evidence="11">Kidney and liver</tissue>
    </source>
</reference>
<evidence type="ECO:0000256" key="6">
    <source>
        <dbReference type="ARBA" id="ARBA00023136"/>
    </source>
</evidence>
<evidence type="ECO:0000256" key="5">
    <source>
        <dbReference type="ARBA" id="ARBA00022989"/>
    </source>
</evidence>
<dbReference type="GO" id="GO:0016020">
    <property type="term" value="C:membrane"/>
    <property type="evidence" value="ECO:0007669"/>
    <property type="project" value="UniProtKB-SubCell"/>
</dbReference>
<keyword evidence="6 10" id="KW-0472">Membrane</keyword>
<evidence type="ECO:0000256" key="10">
    <source>
        <dbReference type="SAM" id="Phobius"/>
    </source>
</evidence>
<dbReference type="OrthoDB" id="1111004at2759"/>
<keyword evidence="5 10" id="KW-1133">Transmembrane helix</keyword>
<keyword evidence="12" id="KW-1185">Reference proteome</keyword>
<dbReference type="EMBL" id="WNTK01000005">
    <property type="protein sequence ID" value="KAG9484531.1"/>
    <property type="molecule type" value="Genomic_DNA"/>
</dbReference>
<name>A0A8J6FBY0_ELECQ</name>
<keyword evidence="4 10" id="KW-0812">Transmembrane</keyword>
<dbReference type="InterPro" id="IPR018614">
    <property type="entry name" value="KRTCAP2"/>
</dbReference>
<comment type="function">
    <text evidence="8">Subunit of STT3A-containing oligosaccharyl transferase (OST-A) complex that catalyzes the initial transfer of a defined glycan (Glc(3)Man(9)GlcNAc(2) in eukaryotes) from the lipid carrier dolichol-pyrophosphate to an asparagine residue within an Asn-X-Ser/Thr consensus motif in nascent polypeptide chains, the first step in protein N-glycosylation. N-glycosylation occurs cotranslationally and the complex associates with the Sec61 complex at the channel-forming translocon complex that mediates protein translocation across the endoplasmic reticulum (ER). Within the OST-A complex, acts as an adapter that anchors the OST-A complex to the Sec61 complex. May be involved in N-glycosylation of APP (amyloid-beta precursor protein). Can modulate gamma-secretase cleavage of APP by enhancing endoprotelysis of PSEN1.</text>
</comment>
<evidence type="ECO:0000313" key="12">
    <source>
        <dbReference type="Proteomes" id="UP000770717"/>
    </source>
</evidence>
<dbReference type="PANTHER" id="PTHR32001">
    <property type="entry name" value="KERATINOCYTE-ASSOCIATED PROTEIN 2"/>
    <property type="match status" value="1"/>
</dbReference>